<name>A0ABW2R3P7_9BURK</name>
<dbReference type="PANTHER" id="PTHR48109">
    <property type="entry name" value="DIHYDROOROTATE DEHYDROGENASE (QUINONE), MITOCHONDRIAL-RELATED"/>
    <property type="match status" value="1"/>
</dbReference>
<feature type="binding site" evidence="11">
    <location>
        <begin position="114"/>
        <end position="118"/>
    </location>
    <ligand>
        <name>substrate</name>
    </ligand>
</feature>
<keyword evidence="9 11" id="KW-0472">Membrane</keyword>
<feature type="binding site" evidence="11">
    <location>
        <begin position="65"/>
        <end position="69"/>
    </location>
    <ligand>
        <name>FMN</name>
        <dbReference type="ChEBI" id="CHEBI:58210"/>
    </ligand>
</feature>
<dbReference type="GO" id="GO:0106430">
    <property type="term" value="F:dihydroorotate dehydrogenase (quinone) activity"/>
    <property type="evidence" value="ECO:0007669"/>
    <property type="project" value="UniProtKB-EC"/>
</dbReference>
<dbReference type="EMBL" id="JBHTBX010000001">
    <property type="protein sequence ID" value="MFC7433012.1"/>
    <property type="molecule type" value="Genomic_DNA"/>
</dbReference>
<dbReference type="PANTHER" id="PTHR48109:SF4">
    <property type="entry name" value="DIHYDROOROTATE DEHYDROGENASE (QUINONE), MITOCHONDRIAL"/>
    <property type="match status" value="1"/>
</dbReference>
<dbReference type="SUPFAM" id="SSF51395">
    <property type="entry name" value="FMN-linked oxidoreductases"/>
    <property type="match status" value="1"/>
</dbReference>
<evidence type="ECO:0000256" key="8">
    <source>
        <dbReference type="ARBA" id="ARBA00023002"/>
    </source>
</evidence>
<dbReference type="InterPro" id="IPR001295">
    <property type="entry name" value="Dihydroorotate_DH_CS"/>
</dbReference>
<feature type="binding site" evidence="11">
    <location>
        <position position="69"/>
    </location>
    <ligand>
        <name>substrate</name>
    </ligand>
</feature>
<evidence type="ECO:0000313" key="14">
    <source>
        <dbReference type="Proteomes" id="UP001596495"/>
    </source>
</evidence>
<protein>
    <recommendedName>
        <fullName evidence="11">Dihydroorotate dehydrogenase (quinone)</fullName>
        <ecNumber evidence="11">1.3.5.2</ecNumber>
    </recommendedName>
    <alternativeName>
        <fullName evidence="11">DHOdehase</fullName>
        <shortName evidence="11">DHOD</shortName>
        <shortName evidence="11">DHODase</shortName>
    </alternativeName>
    <alternativeName>
        <fullName evidence="11">Dihydroorotate oxidase</fullName>
    </alternativeName>
</protein>
<dbReference type="RefSeq" id="WP_382253076.1">
    <property type="nucleotide sequence ID" value="NZ_JBHTBX010000001.1"/>
</dbReference>
<feature type="binding site" evidence="11">
    <location>
        <position position="287"/>
    </location>
    <ligand>
        <name>FMN</name>
        <dbReference type="ChEBI" id="CHEBI:58210"/>
    </ligand>
</feature>
<comment type="pathway">
    <text evidence="3 11">Pyrimidine metabolism; UMP biosynthesis via de novo pathway; orotate from (S)-dihydroorotate (quinone route): step 1/1.</text>
</comment>
<keyword evidence="11" id="KW-1003">Cell membrane</keyword>
<feature type="binding site" evidence="11">
    <location>
        <position position="316"/>
    </location>
    <ligand>
        <name>FMN</name>
        <dbReference type="ChEBI" id="CHEBI:58210"/>
    </ligand>
</feature>
<dbReference type="InterPro" id="IPR013785">
    <property type="entry name" value="Aldolase_TIM"/>
</dbReference>
<dbReference type="Pfam" id="PF01180">
    <property type="entry name" value="DHO_dh"/>
    <property type="match status" value="1"/>
</dbReference>
<evidence type="ECO:0000256" key="1">
    <source>
        <dbReference type="ARBA" id="ARBA00003125"/>
    </source>
</evidence>
<accession>A0ABW2R3P7</accession>
<feature type="binding site" evidence="11">
    <location>
        <begin position="265"/>
        <end position="266"/>
    </location>
    <ligand>
        <name>substrate</name>
    </ligand>
</feature>
<reference evidence="14" key="1">
    <citation type="journal article" date="2019" name="Int. J. Syst. Evol. Microbiol.">
        <title>The Global Catalogue of Microorganisms (GCM) 10K type strain sequencing project: providing services to taxonomists for standard genome sequencing and annotation.</title>
        <authorList>
            <consortium name="The Broad Institute Genomics Platform"/>
            <consortium name="The Broad Institute Genome Sequencing Center for Infectious Disease"/>
            <person name="Wu L."/>
            <person name="Ma J."/>
        </authorList>
    </citation>
    <scope>NUCLEOTIDE SEQUENCE [LARGE SCALE GENOMIC DNA]</scope>
    <source>
        <strain evidence="14">CCUG 54518</strain>
    </source>
</reference>
<comment type="function">
    <text evidence="1 11">Catalyzes the conversion of dihydroorotate to orotate with quinone as electron acceptor.</text>
</comment>
<dbReference type="CDD" id="cd04738">
    <property type="entry name" value="DHOD_2_like"/>
    <property type="match status" value="1"/>
</dbReference>
<comment type="similarity">
    <text evidence="4 11">Belongs to the dihydroorotate dehydrogenase family. Type 2 subfamily.</text>
</comment>
<evidence type="ECO:0000256" key="11">
    <source>
        <dbReference type="HAMAP-Rule" id="MF_00225"/>
    </source>
</evidence>
<feature type="binding site" evidence="11">
    <location>
        <position position="182"/>
    </location>
    <ligand>
        <name>substrate</name>
    </ligand>
</feature>
<keyword evidence="14" id="KW-1185">Reference proteome</keyword>
<dbReference type="InterPro" id="IPR005720">
    <property type="entry name" value="Dihydroorotate_DH_cat"/>
</dbReference>
<sequence length="362" mass="38641">MSLLPYALTRPFLFGMDPEAAHELTLDAIARFQNTPLACLFSEARIEDPVTVAGVRFPNRVGLAAGLDKNARCIDGLAAMGFGFVEVGTVTPKGQPGNPKPRMFRLPQAQALINRLGFNNEGLEAFLANVQRSRLRQTAGSEGMRLGLNIGKNAATPIEQATDDYLTCLEGVYPHADYVTVNISSPNTKNLRSLQSDEALDALLGAVSERRELLVQRTRRRIPVFLKIAPDLDDGQIEVIAATLRRYGTDTQGEPTNSLGVIATNTTLSREAVKGLAHAEETGGLSGAPVLAASNRVIKALRTALGPRFPIIGVGGVMSAVDAVSKMEAGADLVQIYTGLIYQGPALVKTSALALKARAARR</sequence>
<keyword evidence="7 11" id="KW-0665">Pyrimidine biosynthesis</keyword>
<feature type="binding site" evidence="11">
    <location>
        <begin position="337"/>
        <end position="338"/>
    </location>
    <ligand>
        <name>FMN</name>
        <dbReference type="ChEBI" id="CHEBI:58210"/>
    </ligand>
</feature>
<organism evidence="13 14">
    <name type="scientific">Hydrogenophaga bisanensis</name>
    <dbReference type="NCBI Taxonomy" id="439611"/>
    <lineage>
        <taxon>Bacteria</taxon>
        <taxon>Pseudomonadati</taxon>
        <taxon>Pseudomonadota</taxon>
        <taxon>Betaproteobacteria</taxon>
        <taxon>Burkholderiales</taxon>
        <taxon>Comamonadaceae</taxon>
        <taxon>Hydrogenophaga</taxon>
    </lineage>
</organism>
<evidence type="ECO:0000256" key="10">
    <source>
        <dbReference type="ARBA" id="ARBA00048639"/>
    </source>
</evidence>
<dbReference type="PROSITE" id="PS00911">
    <property type="entry name" value="DHODEHASE_1"/>
    <property type="match status" value="1"/>
</dbReference>
<feature type="binding site" evidence="11">
    <location>
        <position position="182"/>
    </location>
    <ligand>
        <name>FMN</name>
        <dbReference type="ChEBI" id="CHEBI:58210"/>
    </ligand>
</feature>
<dbReference type="NCBIfam" id="TIGR01036">
    <property type="entry name" value="pyrD_sub2"/>
    <property type="match status" value="1"/>
</dbReference>
<comment type="caution">
    <text evidence="13">The sequence shown here is derived from an EMBL/GenBank/DDBJ whole genome shotgun (WGS) entry which is preliminary data.</text>
</comment>
<evidence type="ECO:0000259" key="12">
    <source>
        <dbReference type="Pfam" id="PF01180"/>
    </source>
</evidence>
<feature type="binding site" evidence="11">
    <location>
        <position position="89"/>
    </location>
    <ligand>
        <name>FMN</name>
        <dbReference type="ChEBI" id="CHEBI:58210"/>
    </ligand>
</feature>
<comment type="catalytic activity">
    <reaction evidence="10 11">
        <text>(S)-dihydroorotate + a quinone = orotate + a quinol</text>
        <dbReference type="Rhea" id="RHEA:30187"/>
        <dbReference type="ChEBI" id="CHEBI:24646"/>
        <dbReference type="ChEBI" id="CHEBI:30839"/>
        <dbReference type="ChEBI" id="CHEBI:30864"/>
        <dbReference type="ChEBI" id="CHEBI:132124"/>
        <dbReference type="EC" id="1.3.5.2"/>
    </reaction>
</comment>
<dbReference type="Gene3D" id="3.20.20.70">
    <property type="entry name" value="Aldolase class I"/>
    <property type="match status" value="1"/>
</dbReference>
<feature type="binding site" evidence="11">
    <location>
        <position position="264"/>
    </location>
    <ligand>
        <name>FMN</name>
        <dbReference type="ChEBI" id="CHEBI:58210"/>
    </ligand>
</feature>
<evidence type="ECO:0000256" key="7">
    <source>
        <dbReference type="ARBA" id="ARBA00022975"/>
    </source>
</evidence>
<comment type="subcellular location">
    <subcellularLocation>
        <location evidence="11">Cell membrane</location>
        <topology evidence="11">Peripheral membrane protein</topology>
    </subcellularLocation>
    <subcellularLocation>
        <location evidence="2">Membrane</location>
    </subcellularLocation>
</comment>
<gene>
    <name evidence="11" type="primary">pyrD</name>
    <name evidence="13" type="ORF">ACFQNJ_00615</name>
</gene>
<feature type="binding site" evidence="11">
    <location>
        <position position="227"/>
    </location>
    <ligand>
        <name>FMN</name>
        <dbReference type="ChEBI" id="CHEBI:58210"/>
    </ligand>
</feature>
<evidence type="ECO:0000256" key="3">
    <source>
        <dbReference type="ARBA" id="ARBA00005161"/>
    </source>
</evidence>
<dbReference type="NCBIfam" id="NF003652">
    <property type="entry name" value="PRK05286.2-5"/>
    <property type="match status" value="1"/>
</dbReference>
<evidence type="ECO:0000313" key="13">
    <source>
        <dbReference type="EMBL" id="MFC7433012.1"/>
    </source>
</evidence>
<dbReference type="HAMAP" id="MF_00225">
    <property type="entry name" value="DHO_dh_type2"/>
    <property type="match status" value="1"/>
</dbReference>
<evidence type="ECO:0000256" key="2">
    <source>
        <dbReference type="ARBA" id="ARBA00004370"/>
    </source>
</evidence>
<dbReference type="Proteomes" id="UP001596495">
    <property type="component" value="Unassembled WGS sequence"/>
</dbReference>
<evidence type="ECO:0000256" key="4">
    <source>
        <dbReference type="ARBA" id="ARBA00005359"/>
    </source>
</evidence>
<feature type="domain" description="Dihydroorotate dehydrogenase catalytic" evidence="12">
    <location>
        <begin position="50"/>
        <end position="350"/>
    </location>
</feature>
<comment type="subunit">
    <text evidence="11">Monomer.</text>
</comment>
<dbReference type="NCBIfam" id="NF003644">
    <property type="entry name" value="PRK05286.1-1"/>
    <property type="match status" value="1"/>
</dbReference>
<dbReference type="NCBIfam" id="NF003645">
    <property type="entry name" value="PRK05286.1-2"/>
    <property type="match status" value="1"/>
</dbReference>
<dbReference type="InterPro" id="IPR005719">
    <property type="entry name" value="Dihydroorotate_DH_2"/>
</dbReference>
<keyword evidence="6 11" id="KW-0288">FMN</keyword>
<feature type="binding site" evidence="11">
    <location>
        <position position="187"/>
    </location>
    <ligand>
        <name>substrate</name>
    </ligand>
</feature>
<dbReference type="PROSITE" id="PS00912">
    <property type="entry name" value="DHODEHASE_2"/>
    <property type="match status" value="1"/>
</dbReference>
<dbReference type="InterPro" id="IPR050074">
    <property type="entry name" value="DHO_dehydrogenase"/>
</dbReference>
<dbReference type="NCBIfam" id="NF003646">
    <property type="entry name" value="PRK05286.1-4"/>
    <property type="match status" value="1"/>
</dbReference>
<comment type="cofactor">
    <cofactor evidence="11">
        <name>FMN</name>
        <dbReference type="ChEBI" id="CHEBI:58210"/>
    </cofactor>
    <text evidence="11">Binds 1 FMN per subunit.</text>
</comment>
<feature type="active site" description="Nucleophile" evidence="11">
    <location>
        <position position="185"/>
    </location>
</feature>
<proteinExistence type="inferred from homology"/>
<dbReference type="EC" id="1.3.5.2" evidence="11"/>
<evidence type="ECO:0000256" key="5">
    <source>
        <dbReference type="ARBA" id="ARBA00022630"/>
    </source>
</evidence>
<keyword evidence="5 11" id="KW-0285">Flavoprotein</keyword>
<evidence type="ECO:0000256" key="9">
    <source>
        <dbReference type="ARBA" id="ARBA00023136"/>
    </source>
</evidence>
<feature type="binding site" evidence="11">
    <location>
        <position position="149"/>
    </location>
    <ligand>
        <name>FMN</name>
        <dbReference type="ChEBI" id="CHEBI:58210"/>
    </ligand>
</feature>
<keyword evidence="8 11" id="KW-0560">Oxidoreductase</keyword>
<evidence type="ECO:0000256" key="6">
    <source>
        <dbReference type="ARBA" id="ARBA00022643"/>
    </source>
</evidence>